<reference evidence="1" key="1">
    <citation type="submission" date="2014-09" db="EMBL/GenBank/DDBJ databases">
        <authorList>
            <person name="Magalhaes I.L.F."/>
            <person name="Oliveira U."/>
            <person name="Santos F.R."/>
            <person name="Vidigal T.H.D.A."/>
            <person name="Brescovit A.D."/>
            <person name="Santos A.J."/>
        </authorList>
    </citation>
    <scope>NUCLEOTIDE SEQUENCE</scope>
    <source>
        <tissue evidence="1">Shoot tissue taken approximately 20 cm above the soil surface</tissue>
    </source>
</reference>
<name>A0A0A9EIS6_ARUDO</name>
<proteinExistence type="predicted"/>
<evidence type="ECO:0000313" key="1">
    <source>
        <dbReference type="EMBL" id="JAD98928.1"/>
    </source>
</evidence>
<dbReference type="AlphaFoldDB" id="A0A0A9EIS6"/>
<protein>
    <submittedName>
        <fullName evidence="1">Uncharacterized protein</fullName>
    </submittedName>
</protein>
<reference evidence="1" key="2">
    <citation type="journal article" date="2015" name="Data Brief">
        <title>Shoot transcriptome of the giant reed, Arundo donax.</title>
        <authorList>
            <person name="Barrero R.A."/>
            <person name="Guerrero F.D."/>
            <person name="Moolhuijzen P."/>
            <person name="Goolsby J.A."/>
            <person name="Tidwell J."/>
            <person name="Bellgard S.E."/>
            <person name="Bellgard M.I."/>
        </authorList>
    </citation>
    <scope>NUCLEOTIDE SEQUENCE</scope>
    <source>
        <tissue evidence="1">Shoot tissue taken approximately 20 cm above the soil surface</tissue>
    </source>
</reference>
<organism evidence="1">
    <name type="scientific">Arundo donax</name>
    <name type="common">Giant reed</name>
    <name type="synonym">Donax arundinaceus</name>
    <dbReference type="NCBI Taxonomy" id="35708"/>
    <lineage>
        <taxon>Eukaryota</taxon>
        <taxon>Viridiplantae</taxon>
        <taxon>Streptophyta</taxon>
        <taxon>Embryophyta</taxon>
        <taxon>Tracheophyta</taxon>
        <taxon>Spermatophyta</taxon>
        <taxon>Magnoliopsida</taxon>
        <taxon>Liliopsida</taxon>
        <taxon>Poales</taxon>
        <taxon>Poaceae</taxon>
        <taxon>PACMAD clade</taxon>
        <taxon>Arundinoideae</taxon>
        <taxon>Arundineae</taxon>
        <taxon>Arundo</taxon>
    </lineage>
</organism>
<dbReference type="EMBL" id="GBRH01198967">
    <property type="protein sequence ID" value="JAD98928.1"/>
    <property type="molecule type" value="Transcribed_RNA"/>
</dbReference>
<accession>A0A0A9EIS6</accession>
<sequence>METITQGCSHTGLVMHTKQQGATTYCVQGSFRSTVRLPWEPASSQPQATLAPNMISVY</sequence>